<evidence type="ECO:0000313" key="1">
    <source>
        <dbReference type="EMBL" id="CAG8541775.1"/>
    </source>
</evidence>
<reference evidence="1" key="1">
    <citation type="submission" date="2021-06" db="EMBL/GenBank/DDBJ databases">
        <authorList>
            <person name="Kallberg Y."/>
            <person name="Tangrot J."/>
            <person name="Rosling A."/>
        </authorList>
    </citation>
    <scope>NUCLEOTIDE SEQUENCE</scope>
    <source>
        <strain evidence="1">CL356</strain>
    </source>
</reference>
<organism evidence="1 2">
    <name type="scientific">Acaulospora colombiana</name>
    <dbReference type="NCBI Taxonomy" id="27376"/>
    <lineage>
        <taxon>Eukaryota</taxon>
        <taxon>Fungi</taxon>
        <taxon>Fungi incertae sedis</taxon>
        <taxon>Mucoromycota</taxon>
        <taxon>Glomeromycotina</taxon>
        <taxon>Glomeromycetes</taxon>
        <taxon>Diversisporales</taxon>
        <taxon>Acaulosporaceae</taxon>
        <taxon>Acaulospora</taxon>
    </lineage>
</organism>
<gene>
    <name evidence="1" type="ORF">ACOLOM_LOCUS4501</name>
</gene>
<dbReference type="Proteomes" id="UP000789525">
    <property type="component" value="Unassembled WGS sequence"/>
</dbReference>
<comment type="caution">
    <text evidence="1">The sequence shown here is derived from an EMBL/GenBank/DDBJ whole genome shotgun (WGS) entry which is preliminary data.</text>
</comment>
<name>A0ACA9LNX7_9GLOM</name>
<evidence type="ECO:0000313" key="2">
    <source>
        <dbReference type="Proteomes" id="UP000789525"/>
    </source>
</evidence>
<keyword evidence="2" id="KW-1185">Reference proteome</keyword>
<feature type="non-terminal residue" evidence="1">
    <location>
        <position position="1"/>
    </location>
</feature>
<protein>
    <submittedName>
        <fullName evidence="1">10357_t:CDS:1</fullName>
    </submittedName>
</protein>
<accession>A0ACA9LNX7</accession>
<dbReference type="EMBL" id="CAJVPT010007442">
    <property type="protein sequence ID" value="CAG8541775.1"/>
    <property type="molecule type" value="Genomic_DNA"/>
</dbReference>
<proteinExistence type="predicted"/>
<sequence length="561" mass="63652">LKRMSLLDPLFISFTWGTGGSTVDKTLEMCVTAHGLYGLETCMHLTCTNIASELLENALTEAKDAGIQNILALRGDLPRGQEYWTPSDNQFMYAIDLIKHIRKKFGEWFCIGVAGYPEGHPDCSDRELNLKYLKEKVDAGANFIISQLFYDVDSFVEWEKECREIGITVPILPGIMPIQGYNSFRRITNLCKISIPADVINSLEPIKHDDQAVKEYGVSLATSIISKLQKDHNVIGFHLCTLNLEKSVRLILDKLKFVRTEEERDPRPVGMRRSVANDIIRQEPDGSLPAAKPVIWKDQGADYLGRSEDWDNFPNGRWGDSRSPAFGDIDSHGGSLKIPPDLALEYWKEPKSLTDVIQIFKSYILCEIPVLPWSEEPLLKETDIIRSKLIKINELGYLTVSSQPAVNGAKSTDPDFGWGPKGGFVYQKPLVEFFVSPEGFEKLSRRIDKNCWVTYYAARRNNDEFSTNVKEETPSAVTWGVFPGKEIIQPTIIEKASFDAWKTEAFALWADWEHLYPKGSPSQKLLKDIGDNWWLVNLVYHDYVSSEGFWELFVDNETTDS</sequence>